<dbReference type="AlphaFoldDB" id="A0A563VYX7"/>
<evidence type="ECO:0000313" key="3">
    <source>
        <dbReference type="EMBL" id="VEP16629.1"/>
    </source>
</evidence>
<proteinExistence type="predicted"/>
<evidence type="ECO:0000313" key="4">
    <source>
        <dbReference type="Proteomes" id="UP000320055"/>
    </source>
</evidence>
<accession>A0A563VYX7</accession>
<reference evidence="3 4" key="1">
    <citation type="submission" date="2019-01" db="EMBL/GenBank/DDBJ databases">
        <authorList>
            <person name="Brito A."/>
        </authorList>
    </citation>
    <scope>NUCLEOTIDE SEQUENCE [LARGE SCALE GENOMIC DNA]</scope>
    <source>
        <strain evidence="3">1</strain>
    </source>
</reference>
<protein>
    <submittedName>
        <fullName evidence="3">Uncharacterized protein</fullName>
    </submittedName>
</protein>
<gene>
    <name evidence="3" type="ORF">H1P_4760001</name>
</gene>
<name>A0A563VYX7_9CYAN</name>
<dbReference type="Proteomes" id="UP000320055">
    <property type="component" value="Unassembled WGS sequence"/>
</dbReference>
<keyword evidence="4" id="KW-1185">Reference proteome</keyword>
<evidence type="ECO:0000256" key="1">
    <source>
        <dbReference type="SAM" id="MobiDB-lite"/>
    </source>
</evidence>
<feature type="compositionally biased region" description="Polar residues" evidence="1">
    <location>
        <begin position="1"/>
        <end position="12"/>
    </location>
</feature>
<feature type="region of interest" description="Disordered" evidence="1">
    <location>
        <begin position="1"/>
        <end position="25"/>
    </location>
</feature>
<dbReference type="RefSeq" id="WP_144875407.1">
    <property type="nucleotide sequence ID" value="NZ_LR214210.1"/>
</dbReference>
<evidence type="ECO:0000256" key="2">
    <source>
        <dbReference type="SAM" id="Phobius"/>
    </source>
</evidence>
<feature type="transmembrane region" description="Helical" evidence="2">
    <location>
        <begin position="32"/>
        <end position="53"/>
    </location>
</feature>
<keyword evidence="2" id="KW-0472">Membrane</keyword>
<keyword evidence="2" id="KW-1133">Transmembrane helix</keyword>
<sequence>MNSNNQVVTQPSAFPENETPNLDPLPNGSSPVGIILAISILVGAIAKLIEVLVPVMKKTK</sequence>
<keyword evidence="2" id="KW-0812">Transmembrane</keyword>
<organism evidence="3 4">
    <name type="scientific">Hyella patelloides LEGE 07179</name>
    <dbReference type="NCBI Taxonomy" id="945734"/>
    <lineage>
        <taxon>Bacteria</taxon>
        <taxon>Bacillati</taxon>
        <taxon>Cyanobacteriota</taxon>
        <taxon>Cyanophyceae</taxon>
        <taxon>Pleurocapsales</taxon>
        <taxon>Hyellaceae</taxon>
        <taxon>Hyella</taxon>
    </lineage>
</organism>
<dbReference type="EMBL" id="CAACVJ010000419">
    <property type="protein sequence ID" value="VEP16629.1"/>
    <property type="molecule type" value="Genomic_DNA"/>
</dbReference>